<feature type="coiled-coil region" evidence="1">
    <location>
        <begin position="80"/>
        <end position="107"/>
    </location>
</feature>
<evidence type="ECO:0000313" key="5">
    <source>
        <dbReference type="EMBL" id="CAE0502324.1"/>
    </source>
</evidence>
<keyword evidence="1" id="KW-0175">Coiled coil</keyword>
<proteinExistence type="predicted"/>
<evidence type="ECO:0000313" key="4">
    <source>
        <dbReference type="EMBL" id="CAE0502323.1"/>
    </source>
</evidence>
<dbReference type="AlphaFoldDB" id="A0A6S8N078"/>
<dbReference type="EMBL" id="HBIP01028793">
    <property type="protein sequence ID" value="CAE0502325.1"/>
    <property type="molecule type" value="Transcribed_RNA"/>
</dbReference>
<dbReference type="EMBL" id="HBIP01028792">
    <property type="protein sequence ID" value="CAE0502324.1"/>
    <property type="molecule type" value="Transcribed_RNA"/>
</dbReference>
<accession>A0A6S8N078</accession>
<dbReference type="EMBL" id="HBIP01028789">
    <property type="protein sequence ID" value="CAE0502322.1"/>
    <property type="molecule type" value="Transcribed_RNA"/>
</dbReference>
<evidence type="ECO:0000313" key="7">
    <source>
        <dbReference type="EMBL" id="CAE0502326.1"/>
    </source>
</evidence>
<dbReference type="EMBL" id="HBIP01028791">
    <property type="protein sequence ID" value="CAE0502323.1"/>
    <property type="molecule type" value="Transcribed_RNA"/>
</dbReference>
<reference evidence="5" key="1">
    <citation type="submission" date="2021-01" db="EMBL/GenBank/DDBJ databases">
        <authorList>
            <person name="Corre E."/>
            <person name="Pelletier E."/>
            <person name="Niang G."/>
            <person name="Scheremetjew M."/>
            <person name="Finn R."/>
            <person name="Kale V."/>
            <person name="Holt S."/>
            <person name="Cochrane G."/>
            <person name="Meng A."/>
            <person name="Brown T."/>
            <person name="Cohen L."/>
        </authorList>
    </citation>
    <scope>NUCLEOTIDE SEQUENCE</scope>
    <source>
        <strain evidence="5">CCMP1320</strain>
    </source>
</reference>
<protein>
    <submittedName>
        <fullName evidence="5">Uncharacterized protein</fullName>
    </submittedName>
</protein>
<name>A0A6S8N078_DUNTE</name>
<gene>
    <name evidence="2" type="ORF">DTER00134_LOCUS17394</name>
    <name evidence="3" type="ORF">DTER00134_LOCUS17395</name>
    <name evidence="4" type="ORF">DTER00134_LOCUS17396</name>
    <name evidence="5" type="ORF">DTER00134_LOCUS17397</name>
    <name evidence="6" type="ORF">DTER00134_LOCUS17398</name>
    <name evidence="7" type="ORF">DTER00134_LOCUS17399</name>
</gene>
<evidence type="ECO:0000313" key="6">
    <source>
        <dbReference type="EMBL" id="CAE0502325.1"/>
    </source>
</evidence>
<evidence type="ECO:0000256" key="1">
    <source>
        <dbReference type="SAM" id="Coils"/>
    </source>
</evidence>
<evidence type="ECO:0000313" key="3">
    <source>
        <dbReference type="EMBL" id="CAE0502322.1"/>
    </source>
</evidence>
<dbReference type="EMBL" id="HBIP01028794">
    <property type="protein sequence ID" value="CAE0502326.1"/>
    <property type="molecule type" value="Transcribed_RNA"/>
</dbReference>
<evidence type="ECO:0000313" key="2">
    <source>
        <dbReference type="EMBL" id="CAE0502321.1"/>
    </source>
</evidence>
<sequence length="111" mass="12501">MKTKKKGHSAGEYKNSLEHGVSNQFQASWLEENERHLWLEEHGKDVDGVFKAGCKWCGTVFNCHIGTSDSRERPEALCKGAAASARLESLQQQLDAMQRRAEQEMHINVCA</sequence>
<organism evidence="5">
    <name type="scientific">Dunaliella tertiolecta</name>
    <name type="common">Green alga</name>
    <dbReference type="NCBI Taxonomy" id="3047"/>
    <lineage>
        <taxon>Eukaryota</taxon>
        <taxon>Viridiplantae</taxon>
        <taxon>Chlorophyta</taxon>
        <taxon>core chlorophytes</taxon>
        <taxon>Chlorophyceae</taxon>
        <taxon>CS clade</taxon>
        <taxon>Chlamydomonadales</taxon>
        <taxon>Dunaliellaceae</taxon>
        <taxon>Dunaliella</taxon>
    </lineage>
</organism>
<dbReference type="EMBL" id="HBIP01028787">
    <property type="protein sequence ID" value="CAE0502321.1"/>
    <property type="molecule type" value="Transcribed_RNA"/>
</dbReference>